<evidence type="ECO:0000313" key="2">
    <source>
        <dbReference type="EMBL" id="TWT88532.1"/>
    </source>
</evidence>
<protein>
    <submittedName>
        <fullName evidence="2">Phosphotransferase enzyme family protein</fullName>
    </submittedName>
</protein>
<dbReference type="GO" id="GO:0016740">
    <property type="term" value="F:transferase activity"/>
    <property type="evidence" value="ECO:0007669"/>
    <property type="project" value="UniProtKB-KW"/>
</dbReference>
<dbReference type="Proteomes" id="UP000315440">
    <property type="component" value="Unassembled WGS sequence"/>
</dbReference>
<comment type="caution">
    <text evidence="2">The sequence shown here is derived from an EMBL/GenBank/DDBJ whole genome shotgun (WGS) entry which is preliminary data.</text>
</comment>
<dbReference type="Gene3D" id="3.90.1200.10">
    <property type="match status" value="1"/>
</dbReference>
<keyword evidence="2" id="KW-0808">Transferase</keyword>
<organism evidence="2 3">
    <name type="scientific">Pseudobythopirellula maris</name>
    <dbReference type="NCBI Taxonomy" id="2527991"/>
    <lineage>
        <taxon>Bacteria</taxon>
        <taxon>Pseudomonadati</taxon>
        <taxon>Planctomycetota</taxon>
        <taxon>Planctomycetia</taxon>
        <taxon>Pirellulales</taxon>
        <taxon>Lacipirellulaceae</taxon>
        <taxon>Pseudobythopirellula</taxon>
    </lineage>
</organism>
<dbReference type="EMBL" id="SJPQ01000002">
    <property type="protein sequence ID" value="TWT88532.1"/>
    <property type="molecule type" value="Genomic_DNA"/>
</dbReference>
<feature type="domain" description="Aminoglycoside phosphotransferase" evidence="1">
    <location>
        <begin position="41"/>
        <end position="274"/>
    </location>
</feature>
<evidence type="ECO:0000313" key="3">
    <source>
        <dbReference type="Proteomes" id="UP000315440"/>
    </source>
</evidence>
<evidence type="ECO:0000259" key="1">
    <source>
        <dbReference type="Pfam" id="PF01636"/>
    </source>
</evidence>
<accession>A0A5C5ZM62</accession>
<name>A0A5C5ZM62_9BACT</name>
<gene>
    <name evidence="2" type="ORF">Mal64_20150</name>
</gene>
<dbReference type="InterPro" id="IPR011009">
    <property type="entry name" value="Kinase-like_dom_sf"/>
</dbReference>
<dbReference type="InterPro" id="IPR002575">
    <property type="entry name" value="Aminoglycoside_PTrfase"/>
</dbReference>
<keyword evidence="3" id="KW-1185">Reference proteome</keyword>
<dbReference type="SUPFAM" id="SSF56112">
    <property type="entry name" value="Protein kinase-like (PK-like)"/>
    <property type="match status" value="1"/>
</dbReference>
<proteinExistence type="predicted"/>
<dbReference type="RefSeq" id="WP_197525629.1">
    <property type="nucleotide sequence ID" value="NZ_SJPQ01000002.1"/>
</dbReference>
<sequence length="342" mass="36882">MPSPNTTPPPPNEESIRRALEAFEAGRSAETAGEFETKEVLAGGLSPARVWRVGLGNHTHALKTWPAAGADREAATLRHAWLDRLADKGVGFLPVARRTAGKDSLVELDGWCWELARWLPGEPIATLCDAEASAAALADFHNAGQPMAAVAGPSASLAARRRALEQAKLYPTATGALSGPQAPSLARLSERLPAAWRRGDSLLRSIESNLFAPQPCQIDSRPEHFLLTEGRVTGLVDFGAMALDTPRVDLARLLGGLPTDWRGAALAAYLGMWRPDVPLVRTKFASELDAIHASGVTASASNWLRWLAVERRIFPNERAVARRLEWVAGRLEAVARGEPLVE</sequence>
<dbReference type="Pfam" id="PF01636">
    <property type="entry name" value="APH"/>
    <property type="match status" value="1"/>
</dbReference>
<dbReference type="AlphaFoldDB" id="A0A5C5ZM62"/>
<reference evidence="2 3" key="1">
    <citation type="submission" date="2019-02" db="EMBL/GenBank/DDBJ databases">
        <title>Deep-cultivation of Planctomycetes and their phenomic and genomic characterization uncovers novel biology.</title>
        <authorList>
            <person name="Wiegand S."/>
            <person name="Jogler M."/>
            <person name="Boedeker C."/>
            <person name="Pinto D."/>
            <person name="Vollmers J."/>
            <person name="Rivas-Marin E."/>
            <person name="Kohn T."/>
            <person name="Peeters S.H."/>
            <person name="Heuer A."/>
            <person name="Rast P."/>
            <person name="Oberbeckmann S."/>
            <person name="Bunk B."/>
            <person name="Jeske O."/>
            <person name="Meyerdierks A."/>
            <person name="Storesund J.E."/>
            <person name="Kallscheuer N."/>
            <person name="Luecker S."/>
            <person name="Lage O.M."/>
            <person name="Pohl T."/>
            <person name="Merkel B.J."/>
            <person name="Hornburger P."/>
            <person name="Mueller R.-W."/>
            <person name="Bruemmer F."/>
            <person name="Labrenz M."/>
            <person name="Spormann A.M."/>
            <person name="Op Den Camp H."/>
            <person name="Overmann J."/>
            <person name="Amann R."/>
            <person name="Jetten M.S.M."/>
            <person name="Mascher T."/>
            <person name="Medema M.H."/>
            <person name="Devos D.P."/>
            <person name="Kaster A.-K."/>
            <person name="Ovreas L."/>
            <person name="Rohde M."/>
            <person name="Galperin M.Y."/>
            <person name="Jogler C."/>
        </authorList>
    </citation>
    <scope>NUCLEOTIDE SEQUENCE [LARGE SCALE GENOMIC DNA]</scope>
    <source>
        <strain evidence="2 3">Mal64</strain>
    </source>
</reference>